<dbReference type="GO" id="GO:0016846">
    <property type="term" value="F:carbon-sulfur lyase activity"/>
    <property type="evidence" value="ECO:0007669"/>
    <property type="project" value="InterPro"/>
</dbReference>
<dbReference type="InParanoid" id="A0A0C3H0F5"/>
<evidence type="ECO:0000313" key="7">
    <source>
        <dbReference type="Proteomes" id="UP000054321"/>
    </source>
</evidence>
<keyword evidence="7" id="KW-1185">Reference proteome</keyword>
<organism evidence="6 7">
    <name type="scientific">Oidiodendron maius (strain Zn)</name>
    <dbReference type="NCBI Taxonomy" id="913774"/>
    <lineage>
        <taxon>Eukaryota</taxon>
        <taxon>Fungi</taxon>
        <taxon>Dikarya</taxon>
        <taxon>Ascomycota</taxon>
        <taxon>Pezizomycotina</taxon>
        <taxon>Leotiomycetes</taxon>
        <taxon>Leotiomycetes incertae sedis</taxon>
        <taxon>Myxotrichaceae</taxon>
        <taxon>Oidiodendron</taxon>
    </lineage>
</organism>
<name>A0A0C3H0F5_OIDMZ</name>
<dbReference type="EMBL" id="KN832883">
    <property type="protein sequence ID" value="KIM96879.1"/>
    <property type="molecule type" value="Genomic_DNA"/>
</dbReference>
<evidence type="ECO:0000256" key="3">
    <source>
        <dbReference type="ARBA" id="ARBA00022833"/>
    </source>
</evidence>
<dbReference type="InterPro" id="IPR011057">
    <property type="entry name" value="Mss4-like_sf"/>
</dbReference>
<dbReference type="GO" id="GO:0046872">
    <property type="term" value="F:metal ion binding"/>
    <property type="evidence" value="ECO:0007669"/>
    <property type="project" value="UniProtKB-KW"/>
</dbReference>
<reference evidence="6 7" key="1">
    <citation type="submission" date="2014-04" db="EMBL/GenBank/DDBJ databases">
        <authorList>
            <consortium name="DOE Joint Genome Institute"/>
            <person name="Kuo A."/>
            <person name="Martino E."/>
            <person name="Perotto S."/>
            <person name="Kohler A."/>
            <person name="Nagy L.G."/>
            <person name="Floudas D."/>
            <person name="Copeland A."/>
            <person name="Barry K.W."/>
            <person name="Cichocki N."/>
            <person name="Veneault-Fourrey C."/>
            <person name="LaButti K."/>
            <person name="Lindquist E.A."/>
            <person name="Lipzen A."/>
            <person name="Lundell T."/>
            <person name="Morin E."/>
            <person name="Murat C."/>
            <person name="Sun H."/>
            <person name="Tunlid A."/>
            <person name="Henrissat B."/>
            <person name="Grigoriev I.V."/>
            <person name="Hibbett D.S."/>
            <person name="Martin F."/>
            <person name="Nordberg H.P."/>
            <person name="Cantor M.N."/>
            <person name="Hua S.X."/>
        </authorList>
    </citation>
    <scope>NUCLEOTIDE SEQUENCE [LARGE SCALE GENOMIC DNA]</scope>
    <source>
        <strain evidence="6 7">Zn</strain>
    </source>
</reference>
<dbReference type="Proteomes" id="UP000054321">
    <property type="component" value="Unassembled WGS sequence"/>
</dbReference>
<keyword evidence="3" id="KW-0862">Zinc</keyword>
<dbReference type="Gene3D" id="3.90.1590.10">
    <property type="entry name" value="glutathione-dependent formaldehyde- activating enzyme (gfa)"/>
    <property type="match status" value="1"/>
</dbReference>
<dbReference type="AlphaFoldDB" id="A0A0C3H0F5"/>
<evidence type="ECO:0000256" key="2">
    <source>
        <dbReference type="ARBA" id="ARBA00022723"/>
    </source>
</evidence>
<dbReference type="InterPro" id="IPR006913">
    <property type="entry name" value="CENP-V/GFA"/>
</dbReference>
<comment type="similarity">
    <text evidence="1">Belongs to the Gfa family.</text>
</comment>
<dbReference type="HOGENOM" id="CLU_095045_1_0_1"/>
<dbReference type="STRING" id="913774.A0A0C3H0F5"/>
<gene>
    <name evidence="6" type="ORF">OIDMADRAFT_20673</name>
</gene>
<dbReference type="PANTHER" id="PTHR33337">
    <property type="entry name" value="GFA DOMAIN-CONTAINING PROTEIN"/>
    <property type="match status" value="1"/>
</dbReference>
<keyword evidence="2" id="KW-0479">Metal-binding</keyword>
<keyword evidence="4" id="KW-0456">Lyase</keyword>
<protein>
    <recommendedName>
        <fullName evidence="5">CENP-V/GFA domain-containing protein</fullName>
    </recommendedName>
</protein>
<evidence type="ECO:0000313" key="6">
    <source>
        <dbReference type="EMBL" id="KIM96879.1"/>
    </source>
</evidence>
<sequence length="178" mass="19615">MPRPELPLSVTGGCLCGGVRYTITFPENAEWPPQGNSTCQCTMCRKFTGCPIPQCVSIPTSYISPPLSSNAPYKTYHSSSSAYRSFCNNCGSSLAFTYDASPEITEIYLGTLDEDALCGKKVGQEEDGKCTERDGSGLGYDLYKAQNHIWIENAIRGLTDKLDGGLYTRDREERYKMS</sequence>
<accession>A0A0C3H0F5</accession>
<feature type="domain" description="CENP-V/GFA" evidence="5">
    <location>
        <begin position="10"/>
        <end position="141"/>
    </location>
</feature>
<dbReference type="PROSITE" id="PS51891">
    <property type="entry name" value="CENP_V_GFA"/>
    <property type="match status" value="1"/>
</dbReference>
<reference evidence="7" key="2">
    <citation type="submission" date="2015-01" db="EMBL/GenBank/DDBJ databases">
        <title>Evolutionary Origins and Diversification of the Mycorrhizal Mutualists.</title>
        <authorList>
            <consortium name="DOE Joint Genome Institute"/>
            <consortium name="Mycorrhizal Genomics Consortium"/>
            <person name="Kohler A."/>
            <person name="Kuo A."/>
            <person name="Nagy L.G."/>
            <person name="Floudas D."/>
            <person name="Copeland A."/>
            <person name="Barry K.W."/>
            <person name="Cichocki N."/>
            <person name="Veneault-Fourrey C."/>
            <person name="LaButti K."/>
            <person name="Lindquist E.A."/>
            <person name="Lipzen A."/>
            <person name="Lundell T."/>
            <person name="Morin E."/>
            <person name="Murat C."/>
            <person name="Riley R."/>
            <person name="Ohm R."/>
            <person name="Sun H."/>
            <person name="Tunlid A."/>
            <person name="Henrissat B."/>
            <person name="Grigoriev I.V."/>
            <person name="Hibbett D.S."/>
            <person name="Martin F."/>
        </authorList>
    </citation>
    <scope>NUCLEOTIDE SEQUENCE [LARGE SCALE GENOMIC DNA]</scope>
    <source>
        <strain evidence="7">Zn</strain>
    </source>
</reference>
<dbReference type="SUPFAM" id="SSF51316">
    <property type="entry name" value="Mss4-like"/>
    <property type="match status" value="1"/>
</dbReference>
<proteinExistence type="inferred from homology"/>
<dbReference type="PANTHER" id="PTHR33337:SF40">
    <property type="entry name" value="CENP-V_GFA DOMAIN-CONTAINING PROTEIN-RELATED"/>
    <property type="match status" value="1"/>
</dbReference>
<evidence type="ECO:0000256" key="4">
    <source>
        <dbReference type="ARBA" id="ARBA00023239"/>
    </source>
</evidence>
<dbReference type="OrthoDB" id="6329284at2759"/>
<evidence type="ECO:0000259" key="5">
    <source>
        <dbReference type="PROSITE" id="PS51891"/>
    </source>
</evidence>
<dbReference type="Pfam" id="PF04828">
    <property type="entry name" value="GFA"/>
    <property type="match status" value="1"/>
</dbReference>
<evidence type="ECO:0000256" key="1">
    <source>
        <dbReference type="ARBA" id="ARBA00005495"/>
    </source>
</evidence>